<dbReference type="EMBL" id="JAINUG010000052">
    <property type="protein sequence ID" value="KAJ8404686.1"/>
    <property type="molecule type" value="Genomic_DNA"/>
</dbReference>
<protein>
    <submittedName>
        <fullName evidence="1">Uncharacterized protein</fullName>
    </submittedName>
</protein>
<organism evidence="1 2">
    <name type="scientific">Aldrovandia affinis</name>
    <dbReference type="NCBI Taxonomy" id="143900"/>
    <lineage>
        <taxon>Eukaryota</taxon>
        <taxon>Metazoa</taxon>
        <taxon>Chordata</taxon>
        <taxon>Craniata</taxon>
        <taxon>Vertebrata</taxon>
        <taxon>Euteleostomi</taxon>
        <taxon>Actinopterygii</taxon>
        <taxon>Neopterygii</taxon>
        <taxon>Teleostei</taxon>
        <taxon>Notacanthiformes</taxon>
        <taxon>Halosauridae</taxon>
        <taxon>Aldrovandia</taxon>
    </lineage>
</organism>
<keyword evidence="2" id="KW-1185">Reference proteome</keyword>
<sequence>MHLTGSGLPDSRPLPVRCIFRHGDPELSKAWDTDAVLTPSPPPAAPVGISREYGISPLPFLPSRLPPASAPGRIGGAVAQRAFAGRMNNSSQDAGLGLTRGGSAGRCEVAVAPEMGPAPVGVPARPSAAFGCPSVMRQAARLGASCSPDALRLQGLNQALGEMTPGDAG</sequence>
<accession>A0AAD7SLA3</accession>
<gene>
    <name evidence="1" type="ORF">AAFF_G00335490</name>
</gene>
<evidence type="ECO:0000313" key="2">
    <source>
        <dbReference type="Proteomes" id="UP001221898"/>
    </source>
</evidence>
<proteinExistence type="predicted"/>
<reference evidence="1" key="1">
    <citation type="journal article" date="2023" name="Science">
        <title>Genome structures resolve the early diversification of teleost fishes.</title>
        <authorList>
            <person name="Parey E."/>
            <person name="Louis A."/>
            <person name="Montfort J."/>
            <person name="Bouchez O."/>
            <person name="Roques C."/>
            <person name="Iampietro C."/>
            <person name="Lluch J."/>
            <person name="Castinel A."/>
            <person name="Donnadieu C."/>
            <person name="Desvignes T."/>
            <person name="Floi Bucao C."/>
            <person name="Jouanno E."/>
            <person name="Wen M."/>
            <person name="Mejri S."/>
            <person name="Dirks R."/>
            <person name="Jansen H."/>
            <person name="Henkel C."/>
            <person name="Chen W.J."/>
            <person name="Zahm M."/>
            <person name="Cabau C."/>
            <person name="Klopp C."/>
            <person name="Thompson A.W."/>
            <person name="Robinson-Rechavi M."/>
            <person name="Braasch I."/>
            <person name="Lecointre G."/>
            <person name="Bobe J."/>
            <person name="Postlethwait J.H."/>
            <person name="Berthelot C."/>
            <person name="Roest Crollius H."/>
            <person name="Guiguen Y."/>
        </authorList>
    </citation>
    <scope>NUCLEOTIDE SEQUENCE</scope>
    <source>
        <strain evidence="1">NC1722</strain>
    </source>
</reference>
<evidence type="ECO:0000313" key="1">
    <source>
        <dbReference type="EMBL" id="KAJ8404686.1"/>
    </source>
</evidence>
<dbReference type="Proteomes" id="UP001221898">
    <property type="component" value="Unassembled WGS sequence"/>
</dbReference>
<dbReference type="AlphaFoldDB" id="A0AAD7SLA3"/>
<comment type="caution">
    <text evidence="1">The sequence shown here is derived from an EMBL/GenBank/DDBJ whole genome shotgun (WGS) entry which is preliminary data.</text>
</comment>
<name>A0AAD7SLA3_9TELE</name>